<sequence>MQDTSLLFGVIPPSLCTPEQVATWDDGKVLHTYKLLRTPVNWGEIIQYGNAAMAIWRDNGTLTYIAPCNGDTHFPESNESKPSLWFYLNHLKLDITGNTEKDVAETAAFFLQLEEPTGQTSILDITGHTPDDFDFRAVDVQCLAHIFEVAPLRCVRFCCLTLSAEQSRVLATRPHAVELAFCGCLFDDHGDAFVDALLSRQSLFGSLEIEDNDLLSDNNLKRLLQADVLNYLGLQSLKNELLFLPLPARVDSLDYRMSSKSLMEDDFQHAFIAAKKLSLVIDHDGQQFPTEALISFLQRVAALGHFVSLRFLVIMPNRFIAIPVCIAHELIHATLANPNLEVLDLSFCNWDWEPHFEILFEGIKDHKQLCSLHLCARKPATSFGSDFCHLRKLLSVNRKIIVWDERENPFSDGSSIDALYELNRFYRGSAGLVAESPAERQLLLASALMENAADNLQCSALLLFDHLDVLFDLLQFAHLNELFGDNLRL</sequence>
<dbReference type="OrthoDB" id="120976at2759"/>
<dbReference type="AlphaFoldDB" id="A0A1Z5KPI8"/>
<evidence type="ECO:0000313" key="1">
    <source>
        <dbReference type="EMBL" id="GAX28087.1"/>
    </source>
</evidence>
<organism evidence="1 2">
    <name type="scientific">Fistulifera solaris</name>
    <name type="common">Oleaginous diatom</name>
    <dbReference type="NCBI Taxonomy" id="1519565"/>
    <lineage>
        <taxon>Eukaryota</taxon>
        <taxon>Sar</taxon>
        <taxon>Stramenopiles</taxon>
        <taxon>Ochrophyta</taxon>
        <taxon>Bacillariophyta</taxon>
        <taxon>Bacillariophyceae</taxon>
        <taxon>Bacillariophycidae</taxon>
        <taxon>Naviculales</taxon>
        <taxon>Naviculaceae</taxon>
        <taxon>Fistulifera</taxon>
    </lineage>
</organism>
<gene>
    <name evidence="1" type="ORF">FisN_2Hu094</name>
</gene>
<dbReference type="InParanoid" id="A0A1Z5KPI8"/>
<name>A0A1Z5KPI8_FISSO</name>
<accession>A0A1Z5KPI8</accession>
<reference evidence="1 2" key="1">
    <citation type="journal article" date="2015" name="Plant Cell">
        <title>Oil accumulation by the oleaginous diatom Fistulifera solaris as revealed by the genome and transcriptome.</title>
        <authorList>
            <person name="Tanaka T."/>
            <person name="Maeda Y."/>
            <person name="Veluchamy A."/>
            <person name="Tanaka M."/>
            <person name="Abida H."/>
            <person name="Marechal E."/>
            <person name="Bowler C."/>
            <person name="Muto M."/>
            <person name="Sunaga Y."/>
            <person name="Tanaka M."/>
            <person name="Yoshino T."/>
            <person name="Taniguchi T."/>
            <person name="Fukuda Y."/>
            <person name="Nemoto M."/>
            <person name="Matsumoto M."/>
            <person name="Wong P.S."/>
            <person name="Aburatani S."/>
            <person name="Fujibuchi W."/>
        </authorList>
    </citation>
    <scope>NUCLEOTIDE SEQUENCE [LARGE SCALE GENOMIC DNA]</scope>
    <source>
        <strain evidence="1 2">JPCC DA0580</strain>
    </source>
</reference>
<dbReference type="Proteomes" id="UP000198406">
    <property type="component" value="Unassembled WGS sequence"/>
</dbReference>
<dbReference type="SUPFAM" id="SSF52047">
    <property type="entry name" value="RNI-like"/>
    <property type="match status" value="1"/>
</dbReference>
<keyword evidence="2" id="KW-1185">Reference proteome</keyword>
<dbReference type="EMBL" id="BDSP01000264">
    <property type="protein sequence ID" value="GAX28087.1"/>
    <property type="molecule type" value="Genomic_DNA"/>
</dbReference>
<evidence type="ECO:0000313" key="2">
    <source>
        <dbReference type="Proteomes" id="UP000198406"/>
    </source>
</evidence>
<comment type="caution">
    <text evidence="1">The sequence shown here is derived from an EMBL/GenBank/DDBJ whole genome shotgun (WGS) entry which is preliminary data.</text>
</comment>
<proteinExistence type="predicted"/>
<protein>
    <submittedName>
        <fullName evidence="1">Uncharacterized protein</fullName>
    </submittedName>
</protein>